<protein>
    <recommendedName>
        <fullName evidence="3">histidine kinase</fullName>
        <ecNumber evidence="3">2.7.13.3</ecNumber>
    </recommendedName>
</protein>
<evidence type="ECO:0000256" key="3">
    <source>
        <dbReference type="ARBA" id="ARBA00012438"/>
    </source>
</evidence>
<evidence type="ECO:0000256" key="8">
    <source>
        <dbReference type="ARBA" id="ARBA00022989"/>
    </source>
</evidence>
<evidence type="ECO:0000256" key="7">
    <source>
        <dbReference type="ARBA" id="ARBA00022777"/>
    </source>
</evidence>
<evidence type="ECO:0000256" key="2">
    <source>
        <dbReference type="ARBA" id="ARBA00004370"/>
    </source>
</evidence>
<keyword evidence="10 11" id="KW-0472">Membrane</keyword>
<keyword evidence="9" id="KW-0902">Two-component regulatory system</keyword>
<evidence type="ECO:0000256" key="5">
    <source>
        <dbReference type="ARBA" id="ARBA00022679"/>
    </source>
</evidence>
<dbReference type="InterPro" id="IPR003660">
    <property type="entry name" value="HAMP_dom"/>
</dbReference>
<dbReference type="PROSITE" id="PS50109">
    <property type="entry name" value="HIS_KIN"/>
    <property type="match status" value="1"/>
</dbReference>
<dbReference type="PRINTS" id="PR00344">
    <property type="entry name" value="BCTRLSENSOR"/>
</dbReference>
<proteinExistence type="predicted"/>
<evidence type="ECO:0000256" key="4">
    <source>
        <dbReference type="ARBA" id="ARBA00022553"/>
    </source>
</evidence>
<dbReference type="SUPFAM" id="SSF55874">
    <property type="entry name" value="ATPase domain of HSP90 chaperone/DNA topoisomerase II/histidine kinase"/>
    <property type="match status" value="1"/>
</dbReference>
<dbReference type="InterPro" id="IPR003594">
    <property type="entry name" value="HATPase_dom"/>
</dbReference>
<dbReference type="Gene3D" id="6.10.340.10">
    <property type="match status" value="1"/>
</dbReference>
<feature type="transmembrane region" description="Helical" evidence="11">
    <location>
        <begin position="30"/>
        <end position="53"/>
    </location>
</feature>
<dbReference type="Pfam" id="PF00512">
    <property type="entry name" value="HisKA"/>
    <property type="match status" value="1"/>
</dbReference>
<keyword evidence="5" id="KW-0808">Transferase</keyword>
<evidence type="ECO:0000259" key="12">
    <source>
        <dbReference type="PROSITE" id="PS50109"/>
    </source>
</evidence>
<dbReference type="CDD" id="cd06225">
    <property type="entry name" value="HAMP"/>
    <property type="match status" value="1"/>
</dbReference>
<dbReference type="CDD" id="cd00082">
    <property type="entry name" value="HisKA"/>
    <property type="match status" value="1"/>
</dbReference>
<reference evidence="14" key="1">
    <citation type="submission" date="2020-02" db="EMBL/GenBank/DDBJ databases">
        <authorList>
            <person name="Meier V. D."/>
        </authorList>
    </citation>
    <scope>NUCLEOTIDE SEQUENCE</scope>
    <source>
        <strain evidence="14">AVDCRST_MAG40</strain>
    </source>
</reference>
<dbReference type="PROSITE" id="PS50885">
    <property type="entry name" value="HAMP"/>
    <property type="match status" value="1"/>
</dbReference>
<evidence type="ECO:0000256" key="10">
    <source>
        <dbReference type="ARBA" id="ARBA00023136"/>
    </source>
</evidence>
<accession>A0A6J4KLF0</accession>
<comment type="catalytic activity">
    <reaction evidence="1">
        <text>ATP + protein L-histidine = ADP + protein N-phospho-L-histidine.</text>
        <dbReference type="EC" id="2.7.13.3"/>
    </reaction>
</comment>
<dbReference type="Pfam" id="PF02518">
    <property type="entry name" value="HATPase_c"/>
    <property type="match status" value="1"/>
</dbReference>
<dbReference type="AlphaFoldDB" id="A0A6J4KLF0"/>
<dbReference type="Pfam" id="PF00672">
    <property type="entry name" value="HAMP"/>
    <property type="match status" value="1"/>
</dbReference>
<organism evidence="14">
    <name type="scientific">uncultured Gemmatimonadaceae bacterium</name>
    <dbReference type="NCBI Taxonomy" id="246130"/>
    <lineage>
        <taxon>Bacteria</taxon>
        <taxon>Pseudomonadati</taxon>
        <taxon>Gemmatimonadota</taxon>
        <taxon>Gemmatimonadia</taxon>
        <taxon>Gemmatimonadales</taxon>
        <taxon>Gemmatimonadaceae</taxon>
        <taxon>environmental samples</taxon>
    </lineage>
</organism>
<dbReference type="GO" id="GO:0005886">
    <property type="term" value="C:plasma membrane"/>
    <property type="evidence" value="ECO:0007669"/>
    <property type="project" value="TreeGrafter"/>
</dbReference>
<dbReference type="PANTHER" id="PTHR45436:SF5">
    <property type="entry name" value="SENSOR HISTIDINE KINASE TRCS"/>
    <property type="match status" value="1"/>
</dbReference>
<dbReference type="CDD" id="cd00075">
    <property type="entry name" value="HATPase"/>
    <property type="match status" value="1"/>
</dbReference>
<dbReference type="SUPFAM" id="SSF47384">
    <property type="entry name" value="Homodimeric domain of signal transducing histidine kinase"/>
    <property type="match status" value="1"/>
</dbReference>
<evidence type="ECO:0000259" key="13">
    <source>
        <dbReference type="PROSITE" id="PS50885"/>
    </source>
</evidence>
<evidence type="ECO:0000256" key="11">
    <source>
        <dbReference type="SAM" id="Phobius"/>
    </source>
</evidence>
<comment type="subcellular location">
    <subcellularLocation>
        <location evidence="2">Membrane</location>
    </subcellularLocation>
</comment>
<evidence type="ECO:0000256" key="6">
    <source>
        <dbReference type="ARBA" id="ARBA00022692"/>
    </source>
</evidence>
<gene>
    <name evidence="14" type="ORF">AVDCRST_MAG40-869</name>
</gene>
<sequence length="322" mass="34664">MRVSVQPISGGRAMQAAQSLEPVDGALSRLALALLGVTGAGILGSVVLGRAVARRAAHPVRELTASAEYVTATQDLRRRVTAPGDDELARLARSFNTMLEALARSRQAQRQLVADASHELRTPLTTVLANVEMLGRGDALPEQEREQMRRDVVGQLHELNHLVGDLVELAREEQPEEELQDFDLGELVAECVERVRAHARDVRLVAELEFAPVRGARSRVGRAIVNLLDNARKYSPPGGEVHVTVRGREVVVSDQGPGIAPDDRAHVFDRFYRAAESRGLPGSGLGLAIVRQVAESHGGRAWATDAPGGGAELHLELGSIDS</sequence>
<evidence type="ECO:0000313" key="14">
    <source>
        <dbReference type="EMBL" id="CAA9309229.1"/>
    </source>
</evidence>
<dbReference type="InterPro" id="IPR036097">
    <property type="entry name" value="HisK_dim/P_sf"/>
</dbReference>
<keyword evidence="7 14" id="KW-0418">Kinase</keyword>
<feature type="domain" description="HAMP" evidence="13">
    <location>
        <begin position="54"/>
        <end position="107"/>
    </location>
</feature>
<dbReference type="Gene3D" id="1.10.287.130">
    <property type="match status" value="1"/>
</dbReference>
<dbReference type="InterPro" id="IPR005467">
    <property type="entry name" value="His_kinase_dom"/>
</dbReference>
<keyword evidence="4" id="KW-0597">Phosphoprotein</keyword>
<dbReference type="SUPFAM" id="SSF158472">
    <property type="entry name" value="HAMP domain-like"/>
    <property type="match status" value="1"/>
</dbReference>
<dbReference type="Gene3D" id="3.30.565.10">
    <property type="entry name" value="Histidine kinase-like ATPase, C-terminal domain"/>
    <property type="match status" value="1"/>
</dbReference>
<dbReference type="InterPro" id="IPR003661">
    <property type="entry name" value="HisK_dim/P_dom"/>
</dbReference>
<dbReference type="InterPro" id="IPR004358">
    <property type="entry name" value="Sig_transdc_His_kin-like_C"/>
</dbReference>
<evidence type="ECO:0000256" key="1">
    <source>
        <dbReference type="ARBA" id="ARBA00000085"/>
    </source>
</evidence>
<dbReference type="SMART" id="SM00388">
    <property type="entry name" value="HisKA"/>
    <property type="match status" value="1"/>
</dbReference>
<keyword evidence="6 11" id="KW-0812">Transmembrane</keyword>
<dbReference type="GO" id="GO:0000155">
    <property type="term" value="F:phosphorelay sensor kinase activity"/>
    <property type="evidence" value="ECO:0007669"/>
    <property type="project" value="InterPro"/>
</dbReference>
<name>A0A6J4KLF0_9BACT</name>
<feature type="domain" description="Histidine kinase" evidence="12">
    <location>
        <begin position="115"/>
        <end position="321"/>
    </location>
</feature>
<dbReference type="SMART" id="SM00387">
    <property type="entry name" value="HATPase_c"/>
    <property type="match status" value="1"/>
</dbReference>
<dbReference type="InterPro" id="IPR036890">
    <property type="entry name" value="HATPase_C_sf"/>
</dbReference>
<dbReference type="PANTHER" id="PTHR45436">
    <property type="entry name" value="SENSOR HISTIDINE KINASE YKOH"/>
    <property type="match status" value="1"/>
</dbReference>
<dbReference type="EMBL" id="CADCTX010000254">
    <property type="protein sequence ID" value="CAA9309229.1"/>
    <property type="molecule type" value="Genomic_DNA"/>
</dbReference>
<dbReference type="SMART" id="SM00304">
    <property type="entry name" value="HAMP"/>
    <property type="match status" value="1"/>
</dbReference>
<dbReference type="EC" id="2.7.13.3" evidence="3"/>
<keyword evidence="8 11" id="KW-1133">Transmembrane helix</keyword>
<dbReference type="InterPro" id="IPR050428">
    <property type="entry name" value="TCS_sensor_his_kinase"/>
</dbReference>
<evidence type="ECO:0000256" key="9">
    <source>
        <dbReference type="ARBA" id="ARBA00023012"/>
    </source>
</evidence>